<accession>A0A921G1Q8</accession>
<dbReference type="AlphaFoldDB" id="A0A921G1Q8"/>
<protein>
    <submittedName>
        <fullName evidence="2">Uncharacterized protein</fullName>
    </submittedName>
</protein>
<organism evidence="2 3">
    <name type="scientific">Sporosarcina psychrophila</name>
    <name type="common">Bacillus psychrophilus</name>
    <dbReference type="NCBI Taxonomy" id="1476"/>
    <lineage>
        <taxon>Bacteria</taxon>
        <taxon>Bacillati</taxon>
        <taxon>Bacillota</taxon>
        <taxon>Bacilli</taxon>
        <taxon>Bacillales</taxon>
        <taxon>Caryophanaceae</taxon>
        <taxon>Sporosarcina</taxon>
    </lineage>
</organism>
<comment type="caution">
    <text evidence="2">The sequence shown here is derived from an EMBL/GenBank/DDBJ whole genome shotgun (WGS) entry which is preliminary data.</text>
</comment>
<evidence type="ECO:0000256" key="1">
    <source>
        <dbReference type="SAM" id="Phobius"/>
    </source>
</evidence>
<sequence length="88" mass="9648">MADMQLREKMKKVSEAAKHGNLMPERSKNAGLIVFLILSGCGIIIMFSLAIGLILNKYFIGATVVFGIVALLVYSIYKIMKADNIGQL</sequence>
<reference evidence="2" key="2">
    <citation type="submission" date="2021-09" db="EMBL/GenBank/DDBJ databases">
        <authorList>
            <person name="Gilroy R."/>
        </authorList>
    </citation>
    <scope>NUCLEOTIDE SEQUENCE</scope>
    <source>
        <strain evidence="2">CHK171-7178</strain>
    </source>
</reference>
<name>A0A921G1Q8_SPOPS</name>
<dbReference type="Proteomes" id="UP000698173">
    <property type="component" value="Unassembled WGS sequence"/>
</dbReference>
<keyword evidence="1" id="KW-1133">Transmembrane helix</keyword>
<reference evidence="2" key="1">
    <citation type="journal article" date="2021" name="PeerJ">
        <title>Extensive microbial diversity within the chicken gut microbiome revealed by metagenomics and culture.</title>
        <authorList>
            <person name="Gilroy R."/>
            <person name="Ravi A."/>
            <person name="Getino M."/>
            <person name="Pursley I."/>
            <person name="Horton D.L."/>
            <person name="Alikhan N.F."/>
            <person name="Baker D."/>
            <person name="Gharbi K."/>
            <person name="Hall N."/>
            <person name="Watson M."/>
            <person name="Adriaenssens E.M."/>
            <person name="Foster-Nyarko E."/>
            <person name="Jarju S."/>
            <person name="Secka A."/>
            <person name="Antonio M."/>
            <person name="Oren A."/>
            <person name="Chaudhuri R.R."/>
            <person name="La Ragione R."/>
            <person name="Hildebrand F."/>
            <person name="Pallen M.J."/>
        </authorList>
    </citation>
    <scope>NUCLEOTIDE SEQUENCE</scope>
    <source>
        <strain evidence="2">CHK171-7178</strain>
    </source>
</reference>
<feature type="transmembrane region" description="Helical" evidence="1">
    <location>
        <begin position="32"/>
        <end position="52"/>
    </location>
</feature>
<evidence type="ECO:0000313" key="2">
    <source>
        <dbReference type="EMBL" id="HJF33201.1"/>
    </source>
</evidence>
<gene>
    <name evidence="2" type="ORF">K8V56_15680</name>
</gene>
<proteinExistence type="predicted"/>
<dbReference type="EMBL" id="DYWT01000245">
    <property type="protein sequence ID" value="HJF33201.1"/>
    <property type="molecule type" value="Genomic_DNA"/>
</dbReference>
<keyword evidence="1" id="KW-0472">Membrane</keyword>
<evidence type="ECO:0000313" key="3">
    <source>
        <dbReference type="Proteomes" id="UP000698173"/>
    </source>
</evidence>
<keyword evidence="1" id="KW-0812">Transmembrane</keyword>
<feature type="transmembrane region" description="Helical" evidence="1">
    <location>
        <begin position="58"/>
        <end position="77"/>
    </location>
</feature>